<gene>
    <name evidence="4" type="ORF">C5L39_03275</name>
</gene>
<dbReference type="SUPFAM" id="SSF56601">
    <property type="entry name" value="beta-lactamase/transpeptidase-like"/>
    <property type="match status" value="1"/>
</dbReference>
<dbReference type="PANTHER" id="PTHR30627:SF24">
    <property type="entry name" value="PENICILLIN-BINDING PROTEIN 4B"/>
    <property type="match status" value="1"/>
</dbReference>
<evidence type="ECO:0000256" key="1">
    <source>
        <dbReference type="SAM" id="SignalP"/>
    </source>
</evidence>
<dbReference type="GO" id="GO:0008658">
    <property type="term" value="F:penicillin binding"/>
    <property type="evidence" value="ECO:0007669"/>
    <property type="project" value="InterPro"/>
</dbReference>
<feature type="chain" id="PRO_5018332636" evidence="1">
    <location>
        <begin position="28"/>
        <end position="608"/>
    </location>
</feature>
<name>A0A3M8K939_9CORY</name>
<dbReference type="GO" id="GO:0005886">
    <property type="term" value="C:plasma membrane"/>
    <property type="evidence" value="ECO:0007669"/>
    <property type="project" value="TreeGrafter"/>
</dbReference>
<keyword evidence="5" id="KW-1185">Reference proteome</keyword>
<keyword evidence="1" id="KW-0732">Signal</keyword>
<evidence type="ECO:0000313" key="5">
    <source>
        <dbReference type="Proteomes" id="UP000266975"/>
    </source>
</evidence>
<sequence length="608" mass="63596">MRNITAVVSVLALVCGLVSCTPKPVSAEPVAEDFLTAMSERDQEALAELVDSPTAAQGVIDDTFDGLQAESVTVTMGESTVRENIATVDYTLDWQLPRDRSLTYDSSMTLTQVDEQWTVRWQPTLLHPGLGANQHLELRSVPATKASVISSDGAEILQPGVSYRVLIDRDAIEDVRPVAASVAAAINAAHDRDETIATVDAAELAEQLDRVEGTYSVAMVNSTEGPAVLEALSGVDGVVVNEEAAMVSVDSGFAPDIMSRVEALVDEELDGANGWRVATVNQHGAFIDDVEFHAATPAPAVQVSLDYDIQRAAQEAVDLQADAQAMLVAIRPSTGQVLAVAQTEEADAEGDLALTGQYPPGSVFKIITAAAGIEDEGLTTDSIVGCPGSMNIYGRQVVNYNGFSLGNVPLEQAFAASCNTTFADISTQLAPGELADTAKQFGLGIDFAIPGLNTTTGSVPEGKTPLERTESGYGQGLNLASPFGLALVAATAANGQTPVPVLIEGHDTEVSEQTTAPDPGVISQVQQMMRSVVTSGTARGMAAGGEIYGKTGEAEIADGSHAWFAGYRDDDIAFATLVVLGGGSETSVAITDRFFTNLDTIRAESGQI</sequence>
<dbReference type="PROSITE" id="PS51257">
    <property type="entry name" value="PROKAR_LIPOPROTEIN"/>
    <property type="match status" value="1"/>
</dbReference>
<dbReference type="AlphaFoldDB" id="A0A3M8K939"/>
<dbReference type="OrthoDB" id="5241017at2"/>
<evidence type="ECO:0000313" key="4">
    <source>
        <dbReference type="EMBL" id="RNE49399.1"/>
    </source>
</evidence>
<dbReference type="InterPro" id="IPR007887">
    <property type="entry name" value="MecA_N"/>
</dbReference>
<dbReference type="InterPro" id="IPR001460">
    <property type="entry name" value="PCN-bd_Tpept"/>
</dbReference>
<evidence type="ECO:0000259" key="3">
    <source>
        <dbReference type="Pfam" id="PF05223"/>
    </source>
</evidence>
<proteinExistence type="predicted"/>
<dbReference type="Gene3D" id="3.40.710.10">
    <property type="entry name" value="DD-peptidase/beta-lactamase superfamily"/>
    <property type="match status" value="1"/>
</dbReference>
<feature type="signal peptide" evidence="1">
    <location>
        <begin position="1"/>
        <end position="27"/>
    </location>
</feature>
<dbReference type="PANTHER" id="PTHR30627">
    <property type="entry name" value="PEPTIDOGLYCAN D,D-TRANSPEPTIDASE"/>
    <property type="match status" value="1"/>
</dbReference>
<comment type="caution">
    <text evidence="4">The sequence shown here is derived from an EMBL/GenBank/DDBJ whole genome shotgun (WGS) entry which is preliminary data.</text>
</comment>
<dbReference type="Pfam" id="PF00905">
    <property type="entry name" value="Transpeptidase"/>
    <property type="match status" value="1"/>
</dbReference>
<dbReference type="Proteomes" id="UP000266975">
    <property type="component" value="Unassembled WGS sequence"/>
</dbReference>
<dbReference type="SUPFAM" id="SSF54427">
    <property type="entry name" value="NTF2-like"/>
    <property type="match status" value="1"/>
</dbReference>
<dbReference type="InterPro" id="IPR012338">
    <property type="entry name" value="Beta-lactam/transpept-like"/>
</dbReference>
<dbReference type="InterPro" id="IPR032710">
    <property type="entry name" value="NTF2-like_dom_sf"/>
</dbReference>
<dbReference type="EMBL" id="PTJO01000003">
    <property type="protein sequence ID" value="RNE49399.1"/>
    <property type="molecule type" value="Genomic_DNA"/>
</dbReference>
<feature type="domain" description="NTF2-like N-terminal transpeptidase" evidence="3">
    <location>
        <begin position="26"/>
        <end position="134"/>
    </location>
</feature>
<dbReference type="InterPro" id="IPR050515">
    <property type="entry name" value="Beta-lactam/transpept"/>
</dbReference>
<protein>
    <submittedName>
        <fullName evidence="4">Cell division protein FtsI</fullName>
    </submittedName>
</protein>
<dbReference type="GO" id="GO:0071972">
    <property type="term" value="F:peptidoglycan L,D-transpeptidase activity"/>
    <property type="evidence" value="ECO:0007669"/>
    <property type="project" value="TreeGrafter"/>
</dbReference>
<keyword evidence="4" id="KW-0131">Cell cycle</keyword>
<feature type="domain" description="Penicillin-binding protein transpeptidase" evidence="2">
    <location>
        <begin position="326"/>
        <end position="582"/>
    </location>
</feature>
<evidence type="ECO:0000259" key="2">
    <source>
        <dbReference type="Pfam" id="PF00905"/>
    </source>
</evidence>
<accession>A0A3M8K939</accession>
<dbReference type="Pfam" id="PF05223">
    <property type="entry name" value="MecA_N"/>
    <property type="match status" value="1"/>
</dbReference>
<organism evidence="4 5">
    <name type="scientific">Corynebacterium alimapuense</name>
    <dbReference type="NCBI Taxonomy" id="1576874"/>
    <lineage>
        <taxon>Bacteria</taxon>
        <taxon>Bacillati</taxon>
        <taxon>Actinomycetota</taxon>
        <taxon>Actinomycetes</taxon>
        <taxon>Mycobacteriales</taxon>
        <taxon>Corynebacteriaceae</taxon>
        <taxon>Corynebacterium</taxon>
    </lineage>
</organism>
<dbReference type="GO" id="GO:0046677">
    <property type="term" value="P:response to antibiotic"/>
    <property type="evidence" value="ECO:0007669"/>
    <property type="project" value="InterPro"/>
</dbReference>
<reference evidence="4 5" key="1">
    <citation type="submission" date="2018-02" db="EMBL/GenBank/DDBJ databases">
        <title>Corynebacterium alimpuense sp. nov., a marine obligate actinomycete isolated from sediments of Valparaiso bay, Chile.</title>
        <authorList>
            <person name="Claverias F."/>
            <person name="Gonzales-Siles L."/>
            <person name="Salva-Serra F."/>
            <person name="Inganaes E."/>
            <person name="Molin K."/>
            <person name="Cumsille A."/>
            <person name="Undabarrena A."/>
            <person name="Couve E."/>
            <person name="Moore E.R.B."/>
            <person name="Gomila M."/>
            <person name="Camara B."/>
        </authorList>
    </citation>
    <scope>NUCLEOTIDE SEQUENCE [LARGE SCALE GENOMIC DNA]</scope>
    <source>
        <strain evidence="4 5">CCUG 69366</strain>
    </source>
</reference>
<dbReference type="GO" id="GO:0071555">
    <property type="term" value="P:cell wall organization"/>
    <property type="evidence" value="ECO:0007669"/>
    <property type="project" value="TreeGrafter"/>
</dbReference>
<dbReference type="RefSeq" id="WP_123047445.1">
    <property type="nucleotide sequence ID" value="NZ_PTJO01000003.1"/>
</dbReference>
<keyword evidence="4" id="KW-0132">Cell division</keyword>
<dbReference type="GO" id="GO:0051301">
    <property type="term" value="P:cell division"/>
    <property type="evidence" value="ECO:0007669"/>
    <property type="project" value="UniProtKB-KW"/>
</dbReference>